<dbReference type="EMBL" id="CP043869">
    <property type="protein sequence ID" value="QEQ97580.1"/>
    <property type="molecule type" value="Genomic_DNA"/>
</dbReference>
<dbReference type="Proteomes" id="UP000324760">
    <property type="component" value="Chromosome"/>
</dbReference>
<dbReference type="KEGG" id="ncu:F0U83_13110"/>
<proteinExistence type="inferred from homology"/>
<reference evidence="7 8" key="1">
    <citation type="journal article" date="2019" name="Biochem. Eng. J.">
        <title>Metabolic engineering of the marine bacteria Neptunomonas concharum for the production of acetoin and meso-2,3-butanediol from acetate.</title>
        <authorList>
            <person name="Li W."/>
            <person name="Pu N."/>
            <person name="Liu C.-X."/>
            <person name="Yuan Q.-P."/>
            <person name="Li Z.-J."/>
        </authorList>
    </citation>
    <scope>NUCLEOTIDE SEQUENCE [LARGE SCALE GENOMIC DNA]</scope>
    <source>
        <strain evidence="7 8">JCM17730</strain>
    </source>
</reference>
<accession>A0A5P1RD56</accession>
<feature type="domain" description="Leucine-binding protein" evidence="6">
    <location>
        <begin position="26"/>
        <end position="348"/>
    </location>
</feature>
<evidence type="ECO:0000256" key="5">
    <source>
        <dbReference type="SAM" id="SignalP"/>
    </source>
</evidence>
<keyword evidence="4" id="KW-0029">Amino-acid transport</keyword>
<evidence type="ECO:0000313" key="7">
    <source>
        <dbReference type="EMBL" id="QEQ97580.1"/>
    </source>
</evidence>
<evidence type="ECO:0000256" key="4">
    <source>
        <dbReference type="ARBA" id="ARBA00022970"/>
    </source>
</evidence>
<dbReference type="PANTHER" id="PTHR47151">
    <property type="entry name" value="LEU/ILE/VAL-BINDING ABC TRANSPORTER SUBUNIT"/>
    <property type="match status" value="1"/>
</dbReference>
<evidence type="ECO:0000313" key="8">
    <source>
        <dbReference type="Proteomes" id="UP000324760"/>
    </source>
</evidence>
<dbReference type="NCBIfam" id="NF011933">
    <property type="entry name" value="PRK15404.1"/>
    <property type="match status" value="1"/>
</dbReference>
<dbReference type="SUPFAM" id="SSF53822">
    <property type="entry name" value="Periplasmic binding protein-like I"/>
    <property type="match status" value="1"/>
</dbReference>
<dbReference type="CDD" id="cd06342">
    <property type="entry name" value="PBP1_ABC_LIVBP-like"/>
    <property type="match status" value="1"/>
</dbReference>
<name>A0A5P1RD56_9GAMM</name>
<comment type="similarity">
    <text evidence="1">Belongs to the leucine-binding protein family.</text>
</comment>
<organism evidence="7 8">
    <name type="scientific">Neptunomonas concharum</name>
    <dbReference type="NCBI Taxonomy" id="1031538"/>
    <lineage>
        <taxon>Bacteria</taxon>
        <taxon>Pseudomonadati</taxon>
        <taxon>Pseudomonadota</taxon>
        <taxon>Gammaproteobacteria</taxon>
        <taxon>Oceanospirillales</taxon>
        <taxon>Oceanospirillaceae</taxon>
        <taxon>Neptunomonas</taxon>
    </lineage>
</organism>
<evidence type="ECO:0000256" key="1">
    <source>
        <dbReference type="ARBA" id="ARBA00010062"/>
    </source>
</evidence>
<dbReference type="PANTHER" id="PTHR47151:SF3">
    <property type="entry name" value="LEUCINE-SPECIFIC-BINDING PROTEIN"/>
    <property type="match status" value="1"/>
</dbReference>
<dbReference type="Pfam" id="PF13458">
    <property type="entry name" value="Peripla_BP_6"/>
    <property type="match status" value="1"/>
</dbReference>
<evidence type="ECO:0000259" key="6">
    <source>
        <dbReference type="Pfam" id="PF13458"/>
    </source>
</evidence>
<keyword evidence="3 5" id="KW-0732">Signal</keyword>
<evidence type="ECO:0000256" key="2">
    <source>
        <dbReference type="ARBA" id="ARBA00022448"/>
    </source>
</evidence>
<gene>
    <name evidence="7" type="ORF">F0U83_13110</name>
</gene>
<dbReference type="PRINTS" id="PR00337">
    <property type="entry name" value="LEUILEVALBP"/>
</dbReference>
<protein>
    <submittedName>
        <fullName evidence="7">Branched-chain amino acid ABC transporter substrate-binding protein</fullName>
    </submittedName>
</protein>
<dbReference type="Gene3D" id="3.40.50.2300">
    <property type="match status" value="2"/>
</dbReference>
<dbReference type="RefSeq" id="WP_138986781.1">
    <property type="nucleotide sequence ID" value="NZ_CP043869.1"/>
</dbReference>
<feature type="signal peptide" evidence="5">
    <location>
        <begin position="1"/>
        <end position="23"/>
    </location>
</feature>
<dbReference type="InterPro" id="IPR028081">
    <property type="entry name" value="Leu-bd"/>
</dbReference>
<keyword evidence="2" id="KW-0813">Transport</keyword>
<dbReference type="OrthoDB" id="9768386at2"/>
<dbReference type="AlphaFoldDB" id="A0A5P1RD56"/>
<evidence type="ECO:0000256" key="3">
    <source>
        <dbReference type="ARBA" id="ARBA00022729"/>
    </source>
</evidence>
<dbReference type="GO" id="GO:0006865">
    <property type="term" value="P:amino acid transport"/>
    <property type="evidence" value="ECO:0007669"/>
    <property type="project" value="UniProtKB-KW"/>
</dbReference>
<dbReference type="InterPro" id="IPR000709">
    <property type="entry name" value="Leu_Ile_Val-bd"/>
</dbReference>
<dbReference type="InterPro" id="IPR028082">
    <property type="entry name" value="Peripla_BP_I"/>
</dbReference>
<keyword evidence="8" id="KW-1185">Reference proteome</keyword>
<sequence>MKLLKKSFGILALSMAVSVATHAADTLKIGIAGPMTGTVSQYGDMQFQGTHAAIELINKAGGINGMMIEAVEYDDACDPKQAVAVANKVVNDGIKFVVGHLCSSSTQPATDVYEEEGVLAITCSTNPSITERGNQLIFRTIGLDSDQGPTAGKYILNNIKPQRVAIVHDKQQYGEGIAMSVHKVLKDAGIDIVMTEGVTPGDKDFSSLITKMKKNNVDFVYYGGYHPELGLIMRQSHATGFKPQFMGPEAVGNKEISTIAGEGAEGLLVTLPARYDLLDMNKDIVDLMKSKGQDPTGPFVWTSVAAVQTMAKVIAEVGAEDANTVADKIRGNTIDTAMGPLKWDQKGDLIGFEFGIYKWHADGTGTPL</sequence>
<feature type="chain" id="PRO_5024823045" evidence="5">
    <location>
        <begin position="24"/>
        <end position="368"/>
    </location>
</feature>